<dbReference type="EMBL" id="QGLR01000009">
    <property type="protein sequence ID" value="PXZ07247.1"/>
    <property type="molecule type" value="Genomic_DNA"/>
</dbReference>
<organism evidence="1 2">
    <name type="scientific">Gilliamella apicola</name>
    <dbReference type="NCBI Taxonomy" id="1196095"/>
    <lineage>
        <taxon>Bacteria</taxon>
        <taxon>Pseudomonadati</taxon>
        <taxon>Pseudomonadota</taxon>
        <taxon>Gammaproteobacteria</taxon>
        <taxon>Orbales</taxon>
        <taxon>Orbaceae</taxon>
        <taxon>Gilliamella</taxon>
    </lineage>
</organism>
<dbReference type="OrthoDB" id="5509517at2"/>
<proteinExistence type="predicted"/>
<dbReference type="AlphaFoldDB" id="A0A2V4EG68"/>
<dbReference type="InterPro" id="IPR036412">
    <property type="entry name" value="HAD-like_sf"/>
</dbReference>
<dbReference type="Pfam" id="PF08282">
    <property type="entry name" value="Hydrolase_3"/>
    <property type="match status" value="1"/>
</dbReference>
<accession>A0A2V4EG68</accession>
<protein>
    <submittedName>
        <fullName evidence="1">Capsular biosynthesis protein</fullName>
    </submittedName>
</protein>
<dbReference type="Gene3D" id="3.40.50.1000">
    <property type="entry name" value="HAD superfamily/HAD-like"/>
    <property type="match status" value="1"/>
</dbReference>
<dbReference type="Proteomes" id="UP000247932">
    <property type="component" value="Unassembled WGS sequence"/>
</dbReference>
<evidence type="ECO:0000313" key="1">
    <source>
        <dbReference type="EMBL" id="PXZ07247.1"/>
    </source>
</evidence>
<sequence>MDKKKLRICIDLDGTICEIRKNGQSYSDVKVKPGAREKINSLRAEGHTIIINTARNMATTGHNVGKVVRNVGKITLDWLEENNIEYDEIFFGKPNADITIDDRVLRFNDDWDDISENKLIELAKSK</sequence>
<comment type="caution">
    <text evidence="1">The sequence shown here is derived from an EMBL/GenBank/DDBJ whole genome shotgun (WGS) entry which is preliminary data.</text>
</comment>
<name>A0A2V4EG68_9GAMM</name>
<dbReference type="SUPFAM" id="SSF56784">
    <property type="entry name" value="HAD-like"/>
    <property type="match status" value="1"/>
</dbReference>
<evidence type="ECO:0000313" key="2">
    <source>
        <dbReference type="Proteomes" id="UP000247932"/>
    </source>
</evidence>
<dbReference type="InterPro" id="IPR023214">
    <property type="entry name" value="HAD_sf"/>
</dbReference>
<gene>
    <name evidence="1" type="ORF">DKK70_05175</name>
</gene>
<keyword evidence="2" id="KW-1185">Reference proteome</keyword>
<dbReference type="RefSeq" id="WP_110433023.1">
    <property type="nucleotide sequence ID" value="NZ_QGLR01000009.1"/>
</dbReference>
<reference evidence="1 2" key="1">
    <citation type="submission" date="2018-05" db="EMBL/GenBank/DDBJ databases">
        <title>Reference genomes for bee gut microbiota database.</title>
        <authorList>
            <person name="Ellegaard K.M."/>
        </authorList>
    </citation>
    <scope>NUCLEOTIDE SEQUENCE [LARGE SCALE GENOMIC DNA]</scope>
    <source>
        <strain evidence="1 2">ESL0182</strain>
    </source>
</reference>